<gene>
    <name evidence="14" type="primary">LOC113793849</name>
</gene>
<dbReference type="KEGG" id="dpte:113793849"/>
<protein>
    <recommendedName>
        <fullName evidence="8">Sugar phosphate exchanger 3</fullName>
    </recommendedName>
    <alternativeName>
        <fullName evidence="9">Solute carrier family 37 member 3</fullName>
    </alternativeName>
</protein>
<feature type="domain" description="Major facilitator superfamily (MFS) profile" evidence="12">
    <location>
        <begin position="31"/>
        <end position="502"/>
    </location>
</feature>
<feature type="transmembrane region" description="Helical" evidence="11">
    <location>
        <begin position="443"/>
        <end position="466"/>
    </location>
</feature>
<comment type="subcellular location">
    <subcellularLocation>
        <location evidence="1">Membrane</location>
        <topology evidence="1">Multi-pass membrane protein</topology>
    </subcellularLocation>
</comment>
<comment type="similarity">
    <text evidence="2">Belongs to the major facilitator superfamily. Organophosphate:Pi antiporter (OPA) (TC 2.A.1.4) family.</text>
</comment>
<name>A0A6P6Y2K7_DERPT</name>
<keyword evidence="6 11" id="KW-1133">Transmembrane helix</keyword>
<feature type="compositionally biased region" description="Low complexity" evidence="10">
    <location>
        <begin position="271"/>
        <end position="302"/>
    </location>
</feature>
<dbReference type="PANTHER" id="PTHR43184">
    <property type="entry name" value="MAJOR FACILITATOR SUPERFAMILY TRANSPORTER 16, ISOFORM B"/>
    <property type="match status" value="1"/>
</dbReference>
<dbReference type="PROSITE" id="PS50850">
    <property type="entry name" value="MFS"/>
    <property type="match status" value="1"/>
</dbReference>
<feature type="transmembrane region" description="Helical" evidence="11">
    <location>
        <begin position="385"/>
        <end position="408"/>
    </location>
</feature>
<keyword evidence="5 11" id="KW-0812">Transmembrane</keyword>
<dbReference type="Proteomes" id="UP000515146">
    <property type="component" value="Unplaced"/>
</dbReference>
<keyword evidence="3" id="KW-0813">Transport</keyword>
<evidence type="ECO:0000259" key="12">
    <source>
        <dbReference type="PROSITE" id="PS50850"/>
    </source>
</evidence>
<dbReference type="InterPro" id="IPR036259">
    <property type="entry name" value="MFS_trans_sf"/>
</dbReference>
<evidence type="ECO:0000256" key="11">
    <source>
        <dbReference type="SAM" id="Phobius"/>
    </source>
</evidence>
<proteinExistence type="inferred from homology"/>
<keyword evidence="4" id="KW-0762">Sugar transport</keyword>
<evidence type="ECO:0000256" key="9">
    <source>
        <dbReference type="ARBA" id="ARBA00042039"/>
    </source>
</evidence>
<dbReference type="GO" id="GO:0022857">
    <property type="term" value="F:transmembrane transporter activity"/>
    <property type="evidence" value="ECO:0007669"/>
    <property type="project" value="InterPro"/>
</dbReference>
<dbReference type="InterPro" id="IPR020846">
    <property type="entry name" value="MFS_dom"/>
</dbReference>
<evidence type="ECO:0000256" key="8">
    <source>
        <dbReference type="ARBA" id="ARBA00041091"/>
    </source>
</evidence>
<feature type="transmembrane region" description="Helical" evidence="11">
    <location>
        <begin position="311"/>
        <end position="333"/>
    </location>
</feature>
<feature type="transmembrane region" description="Helical" evidence="11">
    <location>
        <begin position="85"/>
        <end position="102"/>
    </location>
</feature>
<keyword evidence="13" id="KW-1185">Reference proteome</keyword>
<evidence type="ECO:0000256" key="10">
    <source>
        <dbReference type="SAM" id="MobiDB-lite"/>
    </source>
</evidence>
<feature type="transmembrane region" description="Helical" evidence="11">
    <location>
        <begin position="478"/>
        <end position="499"/>
    </location>
</feature>
<evidence type="ECO:0000256" key="3">
    <source>
        <dbReference type="ARBA" id="ARBA00022448"/>
    </source>
</evidence>
<dbReference type="Pfam" id="PF07690">
    <property type="entry name" value="MFS_1"/>
    <property type="match status" value="1"/>
</dbReference>
<dbReference type="AlphaFoldDB" id="A0A6P6Y2K7"/>
<feature type="transmembrane region" description="Helical" evidence="11">
    <location>
        <begin position="136"/>
        <end position="160"/>
    </location>
</feature>
<accession>A0A6P6Y2K7</accession>
<evidence type="ECO:0000256" key="5">
    <source>
        <dbReference type="ARBA" id="ARBA00022692"/>
    </source>
</evidence>
<feature type="transmembrane region" description="Helical" evidence="11">
    <location>
        <begin position="414"/>
        <end position="436"/>
    </location>
</feature>
<feature type="region of interest" description="Disordered" evidence="10">
    <location>
        <begin position="270"/>
        <end position="302"/>
    </location>
</feature>
<sequence length="536" mass="58490">MSKTLSSKFVESFLIRTNDPNRKLWLHRFLVLLLTFIVYTIYHMSRKPMSVVKSRLFNGNVTDHQNNWPPFDGSNANTFLSILDGAYWGTYAIGMFFTGFLAERSNLRYFLSISLSICGLLCIVSGSAFYLKIHSLWFFIITQVLTGLAESTGWPAVLAIMGGWFGSTKKGFIFGIWSLHTSVGNMLGTTIAGIFVDFNWGLSFIVPGLLCIIISIVIFFLLVEKPSDVDLIVNMTLPDDNRQMKLSDEESITNTVSTISLSSTIDSKIVKNSSSSSSSSLSTKKSESNSLKSSSSSTTTSSEPIGIWDALFIPGVIEFSICLFFTKSVSYIFLTWLPKFISTTNRIPASESAYISIMFDIGGSVGSIMAGLMSDIINAGGITCIIFLLMAIPSLFLLAHFSSISLAINLALQFMAGFFINGPYSLIITSVSANLACTVPSKAATATISAIIDGTGSIGAAIGPAITGPLSDYFTWNSVFYLCMVGDFIAACCLVRVAWNEWKRNHCSILKRCNSSISNDDYLSSSIQSDEKQIVS</sequence>
<dbReference type="SUPFAM" id="SSF103473">
    <property type="entry name" value="MFS general substrate transporter"/>
    <property type="match status" value="1"/>
</dbReference>
<evidence type="ECO:0000256" key="6">
    <source>
        <dbReference type="ARBA" id="ARBA00022989"/>
    </source>
</evidence>
<feature type="transmembrane region" description="Helical" evidence="11">
    <location>
        <begin position="25"/>
        <end position="42"/>
    </location>
</feature>
<dbReference type="Gene3D" id="1.20.1250.20">
    <property type="entry name" value="MFS general substrate transporter like domains"/>
    <property type="match status" value="2"/>
</dbReference>
<reference evidence="14" key="1">
    <citation type="submission" date="2025-08" db="UniProtKB">
        <authorList>
            <consortium name="RefSeq"/>
        </authorList>
    </citation>
    <scope>IDENTIFICATION</scope>
    <source>
        <strain evidence="14">Airmid</strain>
    </source>
</reference>
<feature type="transmembrane region" description="Helical" evidence="11">
    <location>
        <begin position="172"/>
        <end position="196"/>
    </location>
</feature>
<evidence type="ECO:0000256" key="4">
    <source>
        <dbReference type="ARBA" id="ARBA00022597"/>
    </source>
</evidence>
<dbReference type="InParanoid" id="A0A6P6Y2K7"/>
<feature type="transmembrane region" description="Helical" evidence="11">
    <location>
        <begin position="353"/>
        <end position="373"/>
    </location>
</feature>
<dbReference type="PANTHER" id="PTHR43184:SF12">
    <property type="entry name" value="SUGAR PHOSPHATE EXCHANGER 3"/>
    <property type="match status" value="1"/>
</dbReference>
<dbReference type="RefSeq" id="XP_027199728.1">
    <property type="nucleotide sequence ID" value="XM_027343927.1"/>
</dbReference>
<dbReference type="InterPro" id="IPR000849">
    <property type="entry name" value="Sugar_P_transporter"/>
</dbReference>
<evidence type="ECO:0000313" key="14">
    <source>
        <dbReference type="RefSeq" id="XP_027199728.1"/>
    </source>
</evidence>
<dbReference type="PIRSF" id="PIRSF002808">
    <property type="entry name" value="Hexose_phosphate_transp"/>
    <property type="match status" value="1"/>
</dbReference>
<evidence type="ECO:0000256" key="2">
    <source>
        <dbReference type="ARBA" id="ARBA00009598"/>
    </source>
</evidence>
<dbReference type="GO" id="GO:0016020">
    <property type="term" value="C:membrane"/>
    <property type="evidence" value="ECO:0007669"/>
    <property type="project" value="UniProtKB-SubCell"/>
</dbReference>
<dbReference type="InterPro" id="IPR011701">
    <property type="entry name" value="MFS"/>
</dbReference>
<feature type="transmembrane region" description="Helical" evidence="11">
    <location>
        <begin position="109"/>
        <end position="130"/>
    </location>
</feature>
<evidence type="ECO:0000313" key="13">
    <source>
        <dbReference type="Proteomes" id="UP000515146"/>
    </source>
</evidence>
<dbReference type="OrthoDB" id="3639251at2759"/>
<dbReference type="OMA" id="YHIYGNA"/>
<keyword evidence="7 11" id="KW-0472">Membrane</keyword>
<organism evidence="13 14">
    <name type="scientific">Dermatophagoides pteronyssinus</name>
    <name type="common">European house dust mite</name>
    <dbReference type="NCBI Taxonomy" id="6956"/>
    <lineage>
        <taxon>Eukaryota</taxon>
        <taxon>Metazoa</taxon>
        <taxon>Ecdysozoa</taxon>
        <taxon>Arthropoda</taxon>
        <taxon>Chelicerata</taxon>
        <taxon>Arachnida</taxon>
        <taxon>Acari</taxon>
        <taxon>Acariformes</taxon>
        <taxon>Sarcoptiformes</taxon>
        <taxon>Astigmata</taxon>
        <taxon>Psoroptidia</taxon>
        <taxon>Analgoidea</taxon>
        <taxon>Pyroglyphidae</taxon>
        <taxon>Dermatophagoidinae</taxon>
        <taxon>Dermatophagoides</taxon>
    </lineage>
</organism>
<evidence type="ECO:0000256" key="1">
    <source>
        <dbReference type="ARBA" id="ARBA00004141"/>
    </source>
</evidence>
<feature type="transmembrane region" description="Helical" evidence="11">
    <location>
        <begin position="202"/>
        <end position="223"/>
    </location>
</feature>
<evidence type="ECO:0000256" key="7">
    <source>
        <dbReference type="ARBA" id="ARBA00023136"/>
    </source>
</evidence>